<keyword evidence="2" id="KW-1185">Reference proteome</keyword>
<comment type="caution">
    <text evidence="1">The sequence shown here is derived from an EMBL/GenBank/DDBJ whole genome shotgun (WGS) entry which is preliminary data.</text>
</comment>
<dbReference type="Proteomes" id="UP001225605">
    <property type="component" value="Unassembled WGS sequence"/>
</dbReference>
<sequence>MQLVSGAENSSLSWRAHFDYIEDIGHGRGDTADIIGFCSGTGDMFDLAGLYKAKKPGNALEKHLTALRSSGCASARTSGRRCSTYSALPRGLTQRGGQITRPATPRRFARSRLQSRAATQVGLC</sequence>
<dbReference type="InterPro" id="IPR000400">
    <property type="entry name" value="Glyco_hydro_46"/>
</dbReference>
<organism evidence="1 2">
    <name type="scientific">Saccharothrix yanglingensis</name>
    <dbReference type="NCBI Taxonomy" id="659496"/>
    <lineage>
        <taxon>Bacteria</taxon>
        <taxon>Bacillati</taxon>
        <taxon>Actinomycetota</taxon>
        <taxon>Actinomycetes</taxon>
        <taxon>Pseudonocardiales</taxon>
        <taxon>Pseudonocardiaceae</taxon>
        <taxon>Saccharothrix</taxon>
    </lineage>
</organism>
<dbReference type="Pfam" id="PF01374">
    <property type="entry name" value="Glyco_hydro_46"/>
    <property type="match status" value="1"/>
</dbReference>
<protein>
    <submittedName>
        <fullName evidence="1">Uncharacterized protein</fullName>
    </submittedName>
</protein>
<evidence type="ECO:0000313" key="2">
    <source>
        <dbReference type="Proteomes" id="UP001225605"/>
    </source>
</evidence>
<dbReference type="Gene3D" id="3.30.386.10">
    <property type="entry name" value="Chitosanase, subunit A, domain 2"/>
    <property type="match status" value="1"/>
</dbReference>
<gene>
    <name evidence="1" type="ORF">CKY47_28865</name>
</gene>
<proteinExistence type="predicted"/>
<dbReference type="SUPFAM" id="SSF53955">
    <property type="entry name" value="Lysozyme-like"/>
    <property type="match status" value="1"/>
</dbReference>
<dbReference type="InterPro" id="IPR023346">
    <property type="entry name" value="Lysozyme-like_dom_sf"/>
</dbReference>
<evidence type="ECO:0000313" key="1">
    <source>
        <dbReference type="EMBL" id="MDQ2587926.1"/>
    </source>
</evidence>
<dbReference type="EMBL" id="NSDM01000014">
    <property type="protein sequence ID" value="MDQ2587926.1"/>
    <property type="molecule type" value="Genomic_DNA"/>
</dbReference>
<accession>A0ABU0X734</accession>
<dbReference type="InterPro" id="IPR023099">
    <property type="entry name" value="Glyco_hydro_46_N"/>
</dbReference>
<dbReference type="RefSeq" id="WP_371320755.1">
    <property type="nucleotide sequence ID" value="NZ_NSDM01000014.1"/>
</dbReference>
<name>A0ABU0X734_9PSEU</name>
<reference evidence="1 2" key="1">
    <citation type="submission" date="2017-06" db="EMBL/GenBank/DDBJ databases">
        <title>Cultured bacterium strain Saccharothrix yanglingensis Hhs.015.</title>
        <authorList>
            <person name="Xia Y."/>
        </authorList>
    </citation>
    <scope>NUCLEOTIDE SEQUENCE [LARGE SCALE GENOMIC DNA]</scope>
    <source>
        <strain evidence="1 2">Hhs.015</strain>
    </source>
</reference>